<feature type="region of interest" description="Disordered" evidence="1">
    <location>
        <begin position="1"/>
        <end position="39"/>
    </location>
</feature>
<proteinExistence type="predicted"/>
<gene>
    <name evidence="2" type="ORF">ABXZ32_10450</name>
</gene>
<evidence type="ECO:0000256" key="1">
    <source>
        <dbReference type="SAM" id="MobiDB-lite"/>
    </source>
</evidence>
<evidence type="ECO:0000313" key="3">
    <source>
        <dbReference type="Proteomes" id="UP001549773"/>
    </source>
</evidence>
<dbReference type="EMBL" id="JBEWYP010000005">
    <property type="protein sequence ID" value="MET7029819.1"/>
    <property type="molecule type" value="Genomic_DNA"/>
</dbReference>
<dbReference type="Proteomes" id="UP001549773">
    <property type="component" value="Unassembled WGS sequence"/>
</dbReference>
<feature type="compositionally biased region" description="Basic and acidic residues" evidence="1">
    <location>
        <begin position="25"/>
        <end position="39"/>
    </location>
</feature>
<comment type="caution">
    <text evidence="2">The sequence shown here is derived from an EMBL/GenBank/DDBJ whole genome shotgun (WGS) entry which is preliminary data.</text>
</comment>
<accession>A0ABV2TZW0</accession>
<evidence type="ECO:0000313" key="2">
    <source>
        <dbReference type="EMBL" id="MET7029819.1"/>
    </source>
</evidence>
<reference evidence="2 3" key="1">
    <citation type="submission" date="2024-07" db="EMBL/GenBank/DDBJ databases">
        <title>The genome sequence of type strain Sediminicola luteus GDMCC 1.2596T.</title>
        <authorList>
            <person name="Liu Y."/>
        </authorList>
    </citation>
    <scope>NUCLEOTIDE SEQUENCE [LARGE SCALE GENOMIC DNA]</scope>
    <source>
        <strain evidence="2 3">GDMCC 1.2596</strain>
    </source>
</reference>
<name>A0ABV2TZW0_9FLAO</name>
<organism evidence="2 3">
    <name type="scientific">Sediminicola luteus</name>
    <dbReference type="NCBI Taxonomy" id="319238"/>
    <lineage>
        <taxon>Bacteria</taxon>
        <taxon>Pseudomonadati</taxon>
        <taxon>Bacteroidota</taxon>
        <taxon>Flavobacteriia</taxon>
        <taxon>Flavobacteriales</taxon>
        <taxon>Flavobacteriaceae</taxon>
        <taxon>Sediminicola</taxon>
    </lineage>
</organism>
<dbReference type="RefSeq" id="WP_354618623.1">
    <property type="nucleotide sequence ID" value="NZ_JBEWYP010000005.1"/>
</dbReference>
<sequence>MSQIASANGLAMTAGKNLRQKKLSLRADRRGARQSHEWDTKRADCFTAFARTDSKGHCERNVVERGNLIKEPVRDRLLRPKRLAMTVEKKDCFTAFANDGGEKVNGGP</sequence>
<protein>
    <submittedName>
        <fullName evidence="2">Uncharacterized protein</fullName>
    </submittedName>
</protein>
<keyword evidence="3" id="KW-1185">Reference proteome</keyword>